<accession>A0A0J9WTC0</accession>
<gene>
    <name evidence="1" type="ORF">FOXG_21473</name>
</gene>
<dbReference type="AlphaFoldDB" id="A0A0J9WTC0"/>
<protein>
    <submittedName>
        <fullName evidence="1">Uncharacterized protein</fullName>
    </submittedName>
</protein>
<dbReference type="OrthoDB" id="5153449at2759"/>
<dbReference type="VEuPathDB" id="FungiDB:FOXG_21473"/>
<dbReference type="KEGG" id="fox:FOXG_21473"/>
<name>A0A0J9WTC0_FUSO4</name>
<organism evidence="1 2">
    <name type="scientific">Fusarium oxysporum f. sp. lycopersici (strain 4287 / CBS 123668 / FGSC 9935 / NRRL 34936)</name>
    <name type="common">Fusarium vascular wilt of tomato</name>
    <dbReference type="NCBI Taxonomy" id="426428"/>
    <lineage>
        <taxon>Eukaryota</taxon>
        <taxon>Fungi</taxon>
        <taxon>Dikarya</taxon>
        <taxon>Ascomycota</taxon>
        <taxon>Pezizomycotina</taxon>
        <taxon>Sordariomycetes</taxon>
        <taxon>Hypocreomycetidae</taxon>
        <taxon>Hypocreales</taxon>
        <taxon>Nectriaceae</taxon>
        <taxon>Fusarium</taxon>
        <taxon>Fusarium oxysporum species complex</taxon>
    </lineage>
</organism>
<sequence>MAYLPIRAKVGPVETDCILGQGELEGDADIINPRKDEEKIICFLTAVNAMLDRHELPAQTTSRALLCWLASSRLDTCQVKPFALEVEQYTWKRYRLLWKRLIAFMLQAYLLPDIDIASSDLYVATSTSDNLPLLCISDRVHSQDAECRVHSRPSIAGSDHVDEMSTRH</sequence>
<proteinExistence type="predicted"/>
<dbReference type="RefSeq" id="XP_018253812.1">
    <property type="nucleotide sequence ID" value="XM_018401813.1"/>
</dbReference>
<dbReference type="Proteomes" id="UP000009097">
    <property type="component" value="Chromosome 14"/>
</dbReference>
<reference evidence="1 2" key="1">
    <citation type="journal article" date="2010" name="Nature">
        <title>Comparative genomics reveals mobile pathogenicity chromosomes in Fusarium.</title>
        <authorList>
            <person name="Ma L.J."/>
            <person name="van der Does H.C."/>
            <person name="Borkovich K.A."/>
            <person name="Coleman J.J."/>
            <person name="Daboussi M.J."/>
            <person name="Di Pietro A."/>
            <person name="Dufresne M."/>
            <person name="Freitag M."/>
            <person name="Grabherr M."/>
            <person name="Henrissat B."/>
            <person name="Houterman P.M."/>
            <person name="Kang S."/>
            <person name="Shim W.B."/>
            <person name="Woloshuk C."/>
            <person name="Xie X."/>
            <person name="Xu J.R."/>
            <person name="Antoniw J."/>
            <person name="Baker S.E."/>
            <person name="Bluhm B.H."/>
            <person name="Breakspear A."/>
            <person name="Brown D.W."/>
            <person name="Butchko R.A."/>
            <person name="Chapman S."/>
            <person name="Coulson R."/>
            <person name="Coutinho P.M."/>
            <person name="Danchin E.G."/>
            <person name="Diener A."/>
            <person name="Gale L.R."/>
            <person name="Gardiner D.M."/>
            <person name="Goff S."/>
            <person name="Hammond-Kosack K.E."/>
            <person name="Hilburn K."/>
            <person name="Hua-Van A."/>
            <person name="Jonkers W."/>
            <person name="Kazan K."/>
            <person name="Kodira C.D."/>
            <person name="Koehrsen M."/>
            <person name="Kumar L."/>
            <person name="Lee Y.H."/>
            <person name="Li L."/>
            <person name="Manners J.M."/>
            <person name="Miranda-Saavedra D."/>
            <person name="Mukherjee M."/>
            <person name="Park G."/>
            <person name="Park J."/>
            <person name="Park S.Y."/>
            <person name="Proctor R.H."/>
            <person name="Regev A."/>
            <person name="Ruiz-Roldan M.C."/>
            <person name="Sain D."/>
            <person name="Sakthikumar S."/>
            <person name="Sykes S."/>
            <person name="Schwartz D.C."/>
            <person name="Turgeon B.G."/>
            <person name="Wapinski I."/>
            <person name="Yoder O."/>
            <person name="Young S."/>
            <person name="Zeng Q."/>
            <person name="Zhou S."/>
            <person name="Galagan J."/>
            <person name="Cuomo C.A."/>
            <person name="Kistler H.C."/>
            <person name="Rep M."/>
        </authorList>
    </citation>
    <scope>NUCLEOTIDE SEQUENCE [LARGE SCALE GENOMIC DNA]</scope>
    <source>
        <strain evidence="2">4287 / CBS 123668 / FGSC 9935 / NRRL 34936</strain>
    </source>
</reference>
<dbReference type="GeneID" id="28962179"/>
<dbReference type="EMBL" id="DS231717">
    <property type="protein sequence ID" value="KNB15767.1"/>
    <property type="molecule type" value="Genomic_DNA"/>
</dbReference>
<evidence type="ECO:0000313" key="1">
    <source>
        <dbReference type="EMBL" id="KNB15767.1"/>
    </source>
</evidence>
<evidence type="ECO:0000313" key="2">
    <source>
        <dbReference type="Proteomes" id="UP000009097"/>
    </source>
</evidence>